<dbReference type="FunFam" id="3.40.50.300:FF:000025">
    <property type="entry name" value="ATP-dependent Clp protease subunit"/>
    <property type="match status" value="1"/>
</dbReference>
<evidence type="ECO:0000256" key="5">
    <source>
        <dbReference type="PROSITE-ProRule" id="PRU01251"/>
    </source>
</evidence>
<evidence type="ECO:0000259" key="6">
    <source>
        <dbReference type="PROSITE" id="PS51903"/>
    </source>
</evidence>
<dbReference type="FunFam" id="3.40.50.300:FF:000010">
    <property type="entry name" value="Chaperone clpB 1, putative"/>
    <property type="match status" value="1"/>
</dbReference>
<dbReference type="SUPFAM" id="SSF52540">
    <property type="entry name" value="P-loop containing nucleoside triphosphate hydrolases"/>
    <property type="match status" value="2"/>
</dbReference>
<comment type="caution">
    <text evidence="7">The sequence shown here is derived from an EMBL/GenBank/DDBJ whole genome shotgun (WGS) entry which is preliminary data.</text>
</comment>
<dbReference type="Pfam" id="PF07724">
    <property type="entry name" value="AAA_2"/>
    <property type="match status" value="1"/>
</dbReference>
<evidence type="ECO:0000256" key="4">
    <source>
        <dbReference type="ARBA" id="ARBA00023186"/>
    </source>
</evidence>
<dbReference type="Pfam" id="PF02861">
    <property type="entry name" value="Clp_N"/>
    <property type="match status" value="1"/>
</dbReference>
<sequence length="847" mass="94321">MELKSGLNRVRIRTQKNNNMIETVLGKFTTHYKKAMVRAYGLSLANKKKEIGMEELFWSLLGEKGSLGSEALIKAGVKVGLETDAGETMGAEEWEKILNAKNNIGLNGRAKKIVVDSAAVAAKYQHGYIGTEHLLYSLIKANDEEINKILKQYRVEPKNLLKNLEIVLGSTAKFSEMTGAVGALKEKMKQAEKNTHQRQELLLDFFGTDLTSQLAQKNITPVIGRAEEIKRVIQILSRRAKNNPILLGEPGVGKTAIVEGLAKKIMQGEVPEVLLDKKIYALDMPLMVAGTSYRGEFEARLKQVVDEAKSNPEIILFIDEIHNIVGAGSAAGTMDAANILKPALARGEIRCIGATTFDDYKKHIEPDSALTRRLQKVSVGEPTIEQAIAIIKGIKTVYEKHHLVRIKDEAVEEAVKLSARYITDQFLPDKAIDLIDEAASKKRVERPSRGNFQKVNQLKKELGDLAKAKNKLVREEKYPEAIRLKTKEFEIINKIYQLESEEIKNKIESDPKIMAENQLTGEDIRQLIAEATKIDIPDSKKMIAGMAKLEENLKTKIIGQNEAIGEIVNALKRSAAGLTGDQRPLGSFIFAGPSGVGKTYAAKILAETMNPKNDGLIRLDMSEYGEKFNGSKIIGAPAGYVGYDEGGVLTEKVKRNPYAVILLDEIEKAHADIFNLWLSVLEDGQLSDSHGRTINFKNTVIIMTTNIGLKRKGEKKQLGFGSGEKGTEQNNFKDSLEEFLRPEFLNRVDKIVIFNDLKEKDLEKITIMGLNEINGKLADRQLKVAWDNKVIKKLLKKCLERGEGARVVREILQLEIENPLADKIIKGDFNKSRVIKIKVKNNRIALT</sequence>
<reference evidence="7 8" key="1">
    <citation type="journal article" date="2015" name="Nature">
        <title>rRNA introns, odd ribosomes, and small enigmatic genomes across a large radiation of phyla.</title>
        <authorList>
            <person name="Brown C.T."/>
            <person name="Hug L.A."/>
            <person name="Thomas B.C."/>
            <person name="Sharon I."/>
            <person name="Castelle C.J."/>
            <person name="Singh A."/>
            <person name="Wilkins M.J."/>
            <person name="Williams K.H."/>
            <person name="Banfield J.F."/>
        </authorList>
    </citation>
    <scope>NUCLEOTIDE SEQUENCE [LARGE SCALE GENOMIC DNA]</scope>
</reference>
<evidence type="ECO:0000256" key="2">
    <source>
        <dbReference type="ARBA" id="ARBA00022741"/>
    </source>
</evidence>
<dbReference type="GO" id="GO:0016887">
    <property type="term" value="F:ATP hydrolysis activity"/>
    <property type="evidence" value="ECO:0007669"/>
    <property type="project" value="InterPro"/>
</dbReference>
<dbReference type="AlphaFoldDB" id="A0A0G0YXY8"/>
<dbReference type="Pfam" id="PF10431">
    <property type="entry name" value="ClpB_D2-small"/>
    <property type="match status" value="1"/>
</dbReference>
<dbReference type="InterPro" id="IPR050130">
    <property type="entry name" value="ClpA_ClpB"/>
</dbReference>
<keyword evidence="1 5" id="KW-0677">Repeat</keyword>
<dbReference type="PATRIC" id="fig|1618677.3.peg.490"/>
<dbReference type="SMART" id="SM01086">
    <property type="entry name" value="ClpB_D2-small"/>
    <property type="match status" value="1"/>
</dbReference>
<dbReference type="InterPro" id="IPR018368">
    <property type="entry name" value="ClpA/B_CS1"/>
</dbReference>
<dbReference type="PANTHER" id="PTHR11638:SF18">
    <property type="entry name" value="HEAT SHOCK PROTEIN 104"/>
    <property type="match status" value="1"/>
</dbReference>
<proteinExistence type="predicted"/>
<dbReference type="CDD" id="cd19499">
    <property type="entry name" value="RecA-like_ClpB_Hsp104-like"/>
    <property type="match status" value="1"/>
</dbReference>
<dbReference type="PROSITE" id="PS51903">
    <property type="entry name" value="CLP_R"/>
    <property type="match status" value="1"/>
</dbReference>
<dbReference type="CDD" id="cd00009">
    <property type="entry name" value="AAA"/>
    <property type="match status" value="1"/>
</dbReference>
<dbReference type="PROSITE" id="PS00870">
    <property type="entry name" value="CLPAB_1"/>
    <property type="match status" value="1"/>
</dbReference>
<dbReference type="Proteomes" id="UP000034516">
    <property type="component" value="Unassembled WGS sequence"/>
</dbReference>
<organism evidence="7 8">
    <name type="scientific">Candidatus Kuenenbacteria bacterium GW2011_GWA2_42_15</name>
    <dbReference type="NCBI Taxonomy" id="1618677"/>
    <lineage>
        <taxon>Bacteria</taxon>
        <taxon>Candidatus Kueneniibacteriota</taxon>
    </lineage>
</organism>
<dbReference type="InterPro" id="IPR003593">
    <property type="entry name" value="AAA+_ATPase"/>
</dbReference>
<keyword evidence="3" id="KW-0067">ATP-binding</keyword>
<evidence type="ECO:0000313" key="7">
    <source>
        <dbReference type="EMBL" id="KKS41445.1"/>
    </source>
</evidence>
<dbReference type="Pfam" id="PF17871">
    <property type="entry name" value="AAA_lid_9"/>
    <property type="match status" value="1"/>
</dbReference>
<dbReference type="EMBL" id="LCCW01000027">
    <property type="protein sequence ID" value="KKS41445.1"/>
    <property type="molecule type" value="Genomic_DNA"/>
</dbReference>
<dbReference type="PANTHER" id="PTHR11638">
    <property type="entry name" value="ATP-DEPENDENT CLP PROTEASE"/>
    <property type="match status" value="1"/>
</dbReference>
<dbReference type="GO" id="GO:0005737">
    <property type="term" value="C:cytoplasm"/>
    <property type="evidence" value="ECO:0007669"/>
    <property type="project" value="TreeGrafter"/>
</dbReference>
<accession>A0A0G0YXY8</accession>
<dbReference type="InterPro" id="IPR041546">
    <property type="entry name" value="ClpA/ClpB_AAA_lid"/>
</dbReference>
<dbReference type="InterPro" id="IPR019489">
    <property type="entry name" value="Clp_ATPase_C"/>
</dbReference>
<protein>
    <submittedName>
        <fullName evidence="7">ATPase AAA-2 domain protein</fullName>
    </submittedName>
</protein>
<dbReference type="PRINTS" id="PR00300">
    <property type="entry name" value="CLPPROTEASEA"/>
</dbReference>
<dbReference type="InterPro" id="IPR003959">
    <property type="entry name" value="ATPase_AAA_core"/>
</dbReference>
<evidence type="ECO:0000256" key="3">
    <source>
        <dbReference type="ARBA" id="ARBA00022840"/>
    </source>
</evidence>
<keyword evidence="2" id="KW-0547">Nucleotide-binding</keyword>
<dbReference type="InterPro" id="IPR027417">
    <property type="entry name" value="P-loop_NTPase"/>
</dbReference>
<dbReference type="SMART" id="SM00382">
    <property type="entry name" value="AAA"/>
    <property type="match status" value="2"/>
</dbReference>
<evidence type="ECO:0000313" key="8">
    <source>
        <dbReference type="Proteomes" id="UP000034516"/>
    </source>
</evidence>
<dbReference type="InterPro" id="IPR036628">
    <property type="entry name" value="Clp_N_dom_sf"/>
</dbReference>
<dbReference type="Gene3D" id="1.10.8.60">
    <property type="match status" value="2"/>
</dbReference>
<dbReference type="GO" id="GO:0034605">
    <property type="term" value="P:cellular response to heat"/>
    <property type="evidence" value="ECO:0007669"/>
    <property type="project" value="TreeGrafter"/>
</dbReference>
<dbReference type="Gene3D" id="1.10.1780.10">
    <property type="entry name" value="Clp, N-terminal domain"/>
    <property type="match status" value="1"/>
</dbReference>
<dbReference type="InterPro" id="IPR001270">
    <property type="entry name" value="ClpA/B"/>
</dbReference>
<dbReference type="Gene3D" id="3.40.50.300">
    <property type="entry name" value="P-loop containing nucleotide triphosphate hydrolases"/>
    <property type="match status" value="2"/>
</dbReference>
<dbReference type="Gene3D" id="4.10.860.10">
    <property type="entry name" value="UVR domain"/>
    <property type="match status" value="1"/>
</dbReference>
<dbReference type="InterPro" id="IPR004176">
    <property type="entry name" value="Clp_R_N"/>
</dbReference>
<dbReference type="SUPFAM" id="SSF81923">
    <property type="entry name" value="Double Clp-N motif"/>
    <property type="match status" value="1"/>
</dbReference>
<evidence type="ECO:0000256" key="1">
    <source>
        <dbReference type="ARBA" id="ARBA00022737"/>
    </source>
</evidence>
<keyword evidence="4" id="KW-0143">Chaperone</keyword>
<name>A0A0G0YXY8_9BACT</name>
<gene>
    <name evidence="7" type="ORF">UV02_C0027G0003</name>
</gene>
<feature type="domain" description="Clp R" evidence="6">
    <location>
        <begin position="25"/>
        <end position="170"/>
    </location>
</feature>
<dbReference type="Pfam" id="PF00004">
    <property type="entry name" value="AAA"/>
    <property type="match status" value="1"/>
</dbReference>
<dbReference type="GO" id="GO:0005524">
    <property type="term" value="F:ATP binding"/>
    <property type="evidence" value="ECO:0007669"/>
    <property type="project" value="UniProtKB-KW"/>
</dbReference>